<name>A0A7X6D827_9ENTE</name>
<dbReference type="Gene3D" id="2.120.10.30">
    <property type="entry name" value="TolB, C-terminal domain"/>
    <property type="match status" value="1"/>
</dbReference>
<evidence type="ECO:0000256" key="2">
    <source>
        <dbReference type="ARBA" id="ARBA00022670"/>
    </source>
</evidence>
<dbReference type="SUPFAM" id="SSF53474">
    <property type="entry name" value="alpha/beta-Hydrolases"/>
    <property type="match status" value="1"/>
</dbReference>
<dbReference type="InterPro" id="IPR011042">
    <property type="entry name" value="6-blade_b-propeller_TolB-like"/>
</dbReference>
<organism evidence="5 6">
    <name type="scientific">Vagococcus fluvialis</name>
    <dbReference type="NCBI Taxonomy" id="2738"/>
    <lineage>
        <taxon>Bacteria</taxon>
        <taxon>Bacillati</taxon>
        <taxon>Bacillota</taxon>
        <taxon>Bacilli</taxon>
        <taxon>Lactobacillales</taxon>
        <taxon>Enterococcaceae</taxon>
        <taxon>Vagococcus</taxon>
    </lineage>
</organism>
<dbReference type="Proteomes" id="UP000521358">
    <property type="component" value="Unassembled WGS sequence"/>
</dbReference>
<dbReference type="PANTHER" id="PTHR42776:SF27">
    <property type="entry name" value="DIPEPTIDYL PEPTIDASE FAMILY MEMBER 6"/>
    <property type="match status" value="1"/>
</dbReference>
<dbReference type="FunFam" id="3.40.50.1820:FF:000028">
    <property type="entry name" value="S9 family peptidase"/>
    <property type="match status" value="1"/>
</dbReference>
<feature type="domain" description="Peptidase S9 prolyl oligopeptidase catalytic" evidence="4">
    <location>
        <begin position="438"/>
        <end position="646"/>
    </location>
</feature>
<evidence type="ECO:0000256" key="3">
    <source>
        <dbReference type="ARBA" id="ARBA00022801"/>
    </source>
</evidence>
<dbReference type="Gene3D" id="3.40.50.1820">
    <property type="entry name" value="alpha/beta hydrolase"/>
    <property type="match status" value="1"/>
</dbReference>
<protein>
    <submittedName>
        <fullName evidence="5">S9 family peptidase</fullName>
    </submittedName>
</protein>
<dbReference type="Pfam" id="PF00326">
    <property type="entry name" value="Peptidase_S9"/>
    <property type="match status" value="1"/>
</dbReference>
<reference evidence="5 6" key="1">
    <citation type="submission" date="2020-03" db="EMBL/GenBank/DDBJ databases">
        <title>Bacterial samples isolated from urine from healthy bovine heifers (Gyr breed).</title>
        <authorList>
            <person name="Giannattasio-Ferraz S."/>
            <person name="Maskeri L."/>
            <person name="Penido A."/>
            <person name="Barbosa-Stancioli E.F."/>
            <person name="Putonti C."/>
        </authorList>
    </citation>
    <scope>NUCLEOTIDE SEQUENCE [LARGE SCALE GENOMIC DNA]</scope>
    <source>
        <strain evidence="5 6">UFMG-H7</strain>
    </source>
</reference>
<dbReference type="PANTHER" id="PTHR42776">
    <property type="entry name" value="SERINE PEPTIDASE S9 FAMILY MEMBER"/>
    <property type="match status" value="1"/>
</dbReference>
<proteinExistence type="inferred from homology"/>
<keyword evidence="2" id="KW-0645">Protease</keyword>
<accession>A0A7X6D827</accession>
<keyword evidence="3" id="KW-0378">Hydrolase</keyword>
<evidence type="ECO:0000256" key="1">
    <source>
        <dbReference type="ARBA" id="ARBA00010040"/>
    </source>
</evidence>
<evidence type="ECO:0000313" key="5">
    <source>
        <dbReference type="EMBL" id="NKC67545.1"/>
    </source>
</evidence>
<dbReference type="InterPro" id="IPR001375">
    <property type="entry name" value="Peptidase_S9_cat"/>
</dbReference>
<dbReference type="SUPFAM" id="SSF82171">
    <property type="entry name" value="DPP6 N-terminal domain-like"/>
    <property type="match status" value="1"/>
</dbReference>
<dbReference type="InterPro" id="IPR029058">
    <property type="entry name" value="AB_hydrolase_fold"/>
</dbReference>
<comment type="similarity">
    <text evidence="1">Belongs to the peptidase S9C family.</text>
</comment>
<dbReference type="GO" id="GO:0006508">
    <property type="term" value="P:proteolysis"/>
    <property type="evidence" value="ECO:0007669"/>
    <property type="project" value="UniProtKB-KW"/>
</dbReference>
<dbReference type="RefSeq" id="WP_167806716.1">
    <property type="nucleotide sequence ID" value="NZ_JAAVMB010000005.1"/>
</dbReference>
<gene>
    <name evidence="5" type="ORF">HED35_05550</name>
</gene>
<evidence type="ECO:0000313" key="6">
    <source>
        <dbReference type="Proteomes" id="UP000521358"/>
    </source>
</evidence>
<dbReference type="EMBL" id="JAAVMB010000005">
    <property type="protein sequence ID" value="NKC67545.1"/>
    <property type="molecule type" value="Genomic_DNA"/>
</dbReference>
<comment type="caution">
    <text evidence="5">The sequence shown here is derived from an EMBL/GenBank/DDBJ whole genome shotgun (WGS) entry which is preliminary data.</text>
</comment>
<evidence type="ECO:0000259" key="4">
    <source>
        <dbReference type="Pfam" id="PF00326"/>
    </source>
</evidence>
<sequence>MKKITAESLFDLKSIAQPIQVEENIYYIENSMNQEKNRYESTIFSYNLKTKEKIEWGNNGYSVNLLKVSPNKKYLSFLASDDEKKQQIMLMPLKGGRAFYLTNEKEGVSSYLWNENGSSVYYQTSTLPEKEVDDKAPQTKSWSKLSYKVDGAGLIAENKTYQLKKQDLALPQMTHLILEKNYSFSLNHLSKDESFALITEDLDEDDELNYGSTVYHFDLRTKVTYSLTSSIEQGSFSFGAIRNDQDVLLVGNDFRYGFVTQDKLYLYNLTTSKLTCLTSEADLQVGDALISDFQQKNLSIEIHWLDDETYFFPVTESGKVTLYKGDKKGNIKKIVDKKLHLTDGSLLNNEQMVVAYSTLTNPSVLALLDLTTGKLTDIENPNEEFLAKTKLSKPDMFWYQGVNDWDIQGWYVPPVESKKNHPAILYIHGGPQVAYGESFFHEMQVHAANGYGVIMLNPRGGQGYGQEFVKAILGDYGNEDYQDLMLGLDYVLTEYPEIDKNNVYVAGGSYGGFMTNWIVGHTNRFKAAVTQRSISNWISFYGTSDIGSFFVKYQLNSDLKDIDKLWQLSPLAYADNVDTPLLVLHGEEDLRCPQEQGEQMYTAVKMKGVPTNMVVFPESSHGLSRQGLPNLRMERINEIVNWFSQY</sequence>
<dbReference type="GO" id="GO:0004252">
    <property type="term" value="F:serine-type endopeptidase activity"/>
    <property type="evidence" value="ECO:0007669"/>
    <property type="project" value="TreeGrafter"/>
</dbReference>
<dbReference type="AlphaFoldDB" id="A0A7X6D827"/>